<dbReference type="GO" id="GO:0030288">
    <property type="term" value="C:outer membrane-bounded periplasmic space"/>
    <property type="evidence" value="ECO:0007669"/>
    <property type="project" value="TreeGrafter"/>
</dbReference>
<dbReference type="PANTHER" id="PTHR32060:SF30">
    <property type="entry name" value="CARBOXY-TERMINAL PROCESSING PROTEASE CTPA"/>
    <property type="match status" value="1"/>
</dbReference>
<dbReference type="Pfam" id="PF13180">
    <property type="entry name" value="PDZ_2"/>
    <property type="match status" value="1"/>
</dbReference>
<protein>
    <submittedName>
        <fullName evidence="7">S41 family peptidase</fullName>
    </submittedName>
</protein>
<dbReference type="SMART" id="SM00245">
    <property type="entry name" value="TSPc"/>
    <property type="match status" value="1"/>
</dbReference>
<dbReference type="NCBIfam" id="TIGR00225">
    <property type="entry name" value="prc"/>
    <property type="match status" value="1"/>
</dbReference>
<evidence type="ECO:0000256" key="2">
    <source>
        <dbReference type="ARBA" id="ARBA00022670"/>
    </source>
</evidence>
<gene>
    <name evidence="7" type="ORF">I0Q91_01435</name>
</gene>
<accession>A0A931F6L9</accession>
<proteinExistence type="inferred from homology"/>
<dbReference type="SMART" id="SM00228">
    <property type="entry name" value="PDZ"/>
    <property type="match status" value="1"/>
</dbReference>
<feature type="domain" description="PDZ" evidence="6">
    <location>
        <begin position="84"/>
        <end position="152"/>
    </location>
</feature>
<dbReference type="FunFam" id="2.30.42.10:FF:000063">
    <property type="entry name" value="Peptidase, S41 family"/>
    <property type="match status" value="1"/>
</dbReference>
<dbReference type="GO" id="GO:0004175">
    <property type="term" value="F:endopeptidase activity"/>
    <property type="evidence" value="ECO:0007669"/>
    <property type="project" value="TreeGrafter"/>
</dbReference>
<dbReference type="PANTHER" id="PTHR32060">
    <property type="entry name" value="TAIL-SPECIFIC PROTEASE"/>
    <property type="match status" value="1"/>
</dbReference>
<keyword evidence="3 5" id="KW-0378">Hydrolase</keyword>
<keyword evidence="4 5" id="KW-0720">Serine protease</keyword>
<dbReference type="InterPro" id="IPR055210">
    <property type="entry name" value="CtpA/B_N"/>
</dbReference>
<evidence type="ECO:0000256" key="4">
    <source>
        <dbReference type="ARBA" id="ARBA00022825"/>
    </source>
</evidence>
<sequence>MFKSSMKKIAVTLIIIVMITAGVGLANENSMTEHGTIQNFQNILMLINNYYVEDISLNQLINGAIDGMLSEVDSYSNFMSSGEYEDMQEDFEGEFGGIGIQITIRDGQLTIVSPISNTPGERAGLMAGDIIAKIDGMETEDMSQERAVDLMRGEPGTDVTLSIDREGEDELIEVEITRAIIEVPIVETEIYDNVGYLSVSQFIQETGVKTEEALLELEDEGVEAIILDLRNNPGGILDEAVKVSSLFAESGTVLSVRQREGEDQIYEVDGDFMTSDLPLIVMTNRGSASGSEIVAGFIKDQERGKLFGSQTFGKGTVQSVFPLEDGSALRLTTARYYTSGENLIDEIGIEPNYDYPFIPDEDDPEADNQLDVAVDLMAYYLENNYWPEPEDFLPELTEEELEEIAHREQEIERIEEDMENDN</sequence>
<dbReference type="EMBL" id="JADPIE010000001">
    <property type="protein sequence ID" value="MBF8435731.1"/>
    <property type="molecule type" value="Genomic_DNA"/>
</dbReference>
<organism evidence="7 8">
    <name type="scientific">Halonatronomonas betaini</name>
    <dbReference type="NCBI Taxonomy" id="2778430"/>
    <lineage>
        <taxon>Bacteria</taxon>
        <taxon>Bacillati</taxon>
        <taxon>Bacillota</taxon>
        <taxon>Clostridia</taxon>
        <taxon>Halanaerobiales</taxon>
        <taxon>Halarsenatibacteraceae</taxon>
        <taxon>Halonatronomonas</taxon>
    </lineage>
</organism>
<dbReference type="GO" id="GO:0007165">
    <property type="term" value="P:signal transduction"/>
    <property type="evidence" value="ECO:0007669"/>
    <property type="project" value="TreeGrafter"/>
</dbReference>
<dbReference type="InterPro" id="IPR036034">
    <property type="entry name" value="PDZ_sf"/>
</dbReference>
<dbReference type="Pfam" id="PF22694">
    <property type="entry name" value="CtpB_N-like"/>
    <property type="match status" value="1"/>
</dbReference>
<dbReference type="CDD" id="cd06782">
    <property type="entry name" value="cpPDZ_CPP-like"/>
    <property type="match status" value="1"/>
</dbReference>
<comment type="caution">
    <text evidence="7">The sequence shown here is derived from an EMBL/GenBank/DDBJ whole genome shotgun (WGS) entry which is preliminary data.</text>
</comment>
<dbReference type="GO" id="GO:0008236">
    <property type="term" value="F:serine-type peptidase activity"/>
    <property type="evidence" value="ECO:0007669"/>
    <property type="project" value="UniProtKB-KW"/>
</dbReference>
<comment type="similarity">
    <text evidence="1 5">Belongs to the peptidase S41A family.</text>
</comment>
<dbReference type="InterPro" id="IPR001478">
    <property type="entry name" value="PDZ"/>
</dbReference>
<dbReference type="GO" id="GO:0006508">
    <property type="term" value="P:proteolysis"/>
    <property type="evidence" value="ECO:0007669"/>
    <property type="project" value="UniProtKB-KW"/>
</dbReference>
<dbReference type="InterPro" id="IPR029045">
    <property type="entry name" value="ClpP/crotonase-like_dom_sf"/>
</dbReference>
<evidence type="ECO:0000259" key="6">
    <source>
        <dbReference type="PROSITE" id="PS50106"/>
    </source>
</evidence>
<evidence type="ECO:0000313" key="8">
    <source>
        <dbReference type="Proteomes" id="UP000621436"/>
    </source>
</evidence>
<dbReference type="PROSITE" id="PS50106">
    <property type="entry name" value="PDZ"/>
    <property type="match status" value="1"/>
</dbReference>
<dbReference type="Pfam" id="PF03572">
    <property type="entry name" value="Peptidase_S41"/>
    <property type="match status" value="1"/>
</dbReference>
<dbReference type="RefSeq" id="WP_270452398.1">
    <property type="nucleotide sequence ID" value="NZ_JADPIE010000001.1"/>
</dbReference>
<evidence type="ECO:0000256" key="3">
    <source>
        <dbReference type="ARBA" id="ARBA00022801"/>
    </source>
</evidence>
<dbReference type="AlphaFoldDB" id="A0A931F6L9"/>
<dbReference type="SUPFAM" id="SSF50156">
    <property type="entry name" value="PDZ domain-like"/>
    <property type="match status" value="1"/>
</dbReference>
<dbReference type="InterPro" id="IPR004447">
    <property type="entry name" value="Peptidase_S41A"/>
</dbReference>
<name>A0A931F6L9_9FIRM</name>
<keyword evidence="2 5" id="KW-0645">Protease</keyword>
<evidence type="ECO:0000256" key="1">
    <source>
        <dbReference type="ARBA" id="ARBA00009179"/>
    </source>
</evidence>
<dbReference type="Gene3D" id="2.30.42.10">
    <property type="match status" value="1"/>
</dbReference>
<dbReference type="CDD" id="cd07560">
    <property type="entry name" value="Peptidase_S41_CPP"/>
    <property type="match status" value="1"/>
</dbReference>
<keyword evidence="8" id="KW-1185">Reference proteome</keyword>
<evidence type="ECO:0000256" key="5">
    <source>
        <dbReference type="RuleBase" id="RU004404"/>
    </source>
</evidence>
<dbReference type="SUPFAM" id="SSF52096">
    <property type="entry name" value="ClpP/crotonase"/>
    <property type="match status" value="1"/>
</dbReference>
<dbReference type="InterPro" id="IPR005151">
    <property type="entry name" value="Tail-specific_protease"/>
</dbReference>
<evidence type="ECO:0000313" key="7">
    <source>
        <dbReference type="EMBL" id="MBF8435731.1"/>
    </source>
</evidence>
<dbReference type="Proteomes" id="UP000621436">
    <property type="component" value="Unassembled WGS sequence"/>
</dbReference>
<reference evidence="7" key="1">
    <citation type="submission" date="2020-11" db="EMBL/GenBank/DDBJ databases">
        <title>Halonatronomonas betainensis gen. nov., sp. nov. a novel haloalkaliphilic representative of the family Halanaerobiacae capable of betaine degradation.</title>
        <authorList>
            <person name="Boltyanskaya Y."/>
            <person name="Kevbrin V."/>
            <person name="Detkova E."/>
            <person name="Grouzdev D.S."/>
            <person name="Koziaeva V."/>
            <person name="Zhilina T."/>
        </authorList>
    </citation>
    <scope>NUCLEOTIDE SEQUENCE</scope>
    <source>
        <strain evidence="7">Z-7014</strain>
    </source>
</reference>
<dbReference type="Gene3D" id="3.30.750.44">
    <property type="match status" value="1"/>
</dbReference>
<dbReference type="Gene3D" id="3.90.226.10">
    <property type="entry name" value="2-enoyl-CoA Hydratase, Chain A, domain 1"/>
    <property type="match status" value="1"/>
</dbReference>